<gene>
    <name evidence="2" type="ORF">G3I71_03420</name>
</gene>
<proteinExistence type="predicted"/>
<comment type="caution">
    <text evidence="2">The sequence shown here is derived from an EMBL/GenBank/DDBJ whole genome shotgun (WGS) entry which is preliminary data.</text>
</comment>
<name>A0A6B3BEQ2_9ACTN</name>
<dbReference type="RefSeq" id="WP_164312356.1">
    <property type="nucleotide sequence ID" value="NZ_JAAGLU010000002.1"/>
</dbReference>
<organism evidence="2">
    <name type="scientific">Streptomyces sp. SID12501</name>
    <dbReference type="NCBI Taxonomy" id="2706042"/>
    <lineage>
        <taxon>Bacteria</taxon>
        <taxon>Bacillati</taxon>
        <taxon>Actinomycetota</taxon>
        <taxon>Actinomycetes</taxon>
        <taxon>Kitasatosporales</taxon>
        <taxon>Streptomycetaceae</taxon>
        <taxon>Streptomyces</taxon>
    </lineage>
</organism>
<sequence length="69" mass="7253">MSAPSPETATWRKSSHSAEGGDCVEIAAGFPNVLPVRDSKDASGPNLAFDTRAWTSFMTALKADELPSA</sequence>
<dbReference type="EMBL" id="JAAGLU010000002">
    <property type="protein sequence ID" value="NEC84927.1"/>
    <property type="molecule type" value="Genomic_DNA"/>
</dbReference>
<evidence type="ECO:0000259" key="1">
    <source>
        <dbReference type="Pfam" id="PF04149"/>
    </source>
</evidence>
<dbReference type="Pfam" id="PF04149">
    <property type="entry name" value="DUF397"/>
    <property type="match status" value="1"/>
</dbReference>
<dbReference type="AlphaFoldDB" id="A0A6B3BEQ2"/>
<reference evidence="2" key="1">
    <citation type="submission" date="2020-01" db="EMBL/GenBank/DDBJ databases">
        <title>Insect and environment-associated Actinomycetes.</title>
        <authorList>
            <person name="Currrie C."/>
            <person name="Chevrette M."/>
            <person name="Carlson C."/>
            <person name="Stubbendieck R."/>
            <person name="Wendt-Pienkowski E."/>
        </authorList>
    </citation>
    <scope>NUCLEOTIDE SEQUENCE</scope>
    <source>
        <strain evidence="2">SID12501</strain>
    </source>
</reference>
<evidence type="ECO:0000313" key="2">
    <source>
        <dbReference type="EMBL" id="NEC84927.1"/>
    </source>
</evidence>
<accession>A0A6B3BEQ2</accession>
<feature type="domain" description="DUF397" evidence="1">
    <location>
        <begin position="9"/>
        <end position="62"/>
    </location>
</feature>
<dbReference type="InterPro" id="IPR007278">
    <property type="entry name" value="DUF397"/>
</dbReference>
<protein>
    <submittedName>
        <fullName evidence="2">DUF397 domain-containing protein</fullName>
    </submittedName>
</protein>